<dbReference type="Proteomes" id="UP001218218">
    <property type="component" value="Unassembled WGS sequence"/>
</dbReference>
<reference evidence="1" key="1">
    <citation type="submission" date="2023-03" db="EMBL/GenBank/DDBJ databases">
        <title>Massive genome expansion in bonnet fungi (Mycena s.s.) driven by repeated elements and novel gene families across ecological guilds.</title>
        <authorList>
            <consortium name="Lawrence Berkeley National Laboratory"/>
            <person name="Harder C.B."/>
            <person name="Miyauchi S."/>
            <person name="Viragh M."/>
            <person name="Kuo A."/>
            <person name="Thoen E."/>
            <person name="Andreopoulos B."/>
            <person name="Lu D."/>
            <person name="Skrede I."/>
            <person name="Drula E."/>
            <person name="Henrissat B."/>
            <person name="Morin E."/>
            <person name="Kohler A."/>
            <person name="Barry K."/>
            <person name="LaButti K."/>
            <person name="Morin E."/>
            <person name="Salamov A."/>
            <person name="Lipzen A."/>
            <person name="Mereny Z."/>
            <person name="Hegedus B."/>
            <person name="Baldrian P."/>
            <person name="Stursova M."/>
            <person name="Weitz H."/>
            <person name="Taylor A."/>
            <person name="Grigoriev I.V."/>
            <person name="Nagy L.G."/>
            <person name="Martin F."/>
            <person name="Kauserud H."/>
        </authorList>
    </citation>
    <scope>NUCLEOTIDE SEQUENCE</scope>
    <source>
        <strain evidence="1">CBHHK002</strain>
    </source>
</reference>
<organism evidence="1 2">
    <name type="scientific">Mycena albidolilacea</name>
    <dbReference type="NCBI Taxonomy" id="1033008"/>
    <lineage>
        <taxon>Eukaryota</taxon>
        <taxon>Fungi</taxon>
        <taxon>Dikarya</taxon>
        <taxon>Basidiomycota</taxon>
        <taxon>Agaricomycotina</taxon>
        <taxon>Agaricomycetes</taxon>
        <taxon>Agaricomycetidae</taxon>
        <taxon>Agaricales</taxon>
        <taxon>Marasmiineae</taxon>
        <taxon>Mycenaceae</taxon>
        <taxon>Mycena</taxon>
    </lineage>
</organism>
<proteinExistence type="predicted"/>
<protein>
    <submittedName>
        <fullName evidence="1">Uncharacterized protein</fullName>
    </submittedName>
</protein>
<evidence type="ECO:0000313" key="2">
    <source>
        <dbReference type="Proteomes" id="UP001218218"/>
    </source>
</evidence>
<evidence type="ECO:0000313" key="1">
    <source>
        <dbReference type="EMBL" id="KAJ7318363.1"/>
    </source>
</evidence>
<keyword evidence="2" id="KW-1185">Reference proteome</keyword>
<dbReference type="AlphaFoldDB" id="A0AAD6ZDQ5"/>
<comment type="caution">
    <text evidence="1">The sequence shown here is derived from an EMBL/GenBank/DDBJ whole genome shotgun (WGS) entry which is preliminary data.</text>
</comment>
<gene>
    <name evidence="1" type="ORF">DFH08DRAFT_819969</name>
</gene>
<sequence>MSSGHPVKYPLESLRPLQDIPAKPPRICWVAKAFVKSHHRSSTGISIMHIVHVFPVVLRLSSSLPTNFSLPFLQAQLNTMVYVVHVLLVVTGDWSLSPFLCHGRRAIHSPRAYVINGVVSHHPHLPLSAPFLRWRWSGGGRHAPQPISVKSSLGCVRREVPGGHGIWIACESMSTYSWNLLQMSQNIWPAAITDQPSDLP</sequence>
<name>A0AAD6ZDQ5_9AGAR</name>
<accession>A0AAD6ZDQ5</accession>
<dbReference type="EMBL" id="JARIHO010000058">
    <property type="protein sequence ID" value="KAJ7318363.1"/>
    <property type="molecule type" value="Genomic_DNA"/>
</dbReference>